<dbReference type="STRING" id="126957.T1J637"/>
<evidence type="ECO:0000313" key="8">
    <source>
        <dbReference type="Proteomes" id="UP000014500"/>
    </source>
</evidence>
<dbReference type="InterPro" id="IPR037817">
    <property type="entry name" value="TAF7"/>
</dbReference>
<feature type="domain" description="TAFII55 protein conserved region" evidence="6">
    <location>
        <begin position="23"/>
        <end position="153"/>
    </location>
</feature>
<dbReference type="OMA" id="ITPPMKY"/>
<sequence length="301" mass="34902">MSAKDKTLTVNKLKVNIPIPIELESEFILRLPEEPAQELRKVLRSHANTENRLTIQVENDMRHATVRFDNWSFPAKFEDLPCILESLKTIDKKTFYKTADISQILLCKLESDDQDESPKKTETFLHPHGITKPLKNVRKRLQRLLRVDNEAVSVRWEVVTDEEPAVDSKRKKNPTELDIFGEVSSSEDEDINIMDSTDEDDEDSCSLPVGSVFQEAEVDLIEDNQEMEVVEDVEVDDVAFASMKRCQEIRQQLAIVQAKRNTQESVIRSVKNQALKQRFLEIINKLNEEEKELKIQYKEFE</sequence>
<name>T1J637_STRMM</name>
<dbReference type="Proteomes" id="UP000014500">
    <property type="component" value="Unassembled WGS sequence"/>
</dbReference>
<evidence type="ECO:0000256" key="3">
    <source>
        <dbReference type="ARBA" id="ARBA00023015"/>
    </source>
</evidence>
<dbReference type="GO" id="GO:0005669">
    <property type="term" value="C:transcription factor TFIID complex"/>
    <property type="evidence" value="ECO:0007669"/>
    <property type="project" value="InterPro"/>
</dbReference>
<evidence type="ECO:0000256" key="4">
    <source>
        <dbReference type="ARBA" id="ARBA00023163"/>
    </source>
</evidence>
<dbReference type="Pfam" id="PF04658">
    <property type="entry name" value="TAFII55_N"/>
    <property type="match status" value="1"/>
</dbReference>
<keyword evidence="8" id="KW-1185">Reference proteome</keyword>
<comment type="subcellular location">
    <subcellularLocation>
        <location evidence="1">Nucleus</location>
    </subcellularLocation>
</comment>
<keyword evidence="5" id="KW-0539">Nucleus</keyword>
<dbReference type="PhylomeDB" id="T1J637"/>
<dbReference type="InterPro" id="IPR006751">
    <property type="entry name" value="TAFII55_prot_cons_reg"/>
</dbReference>
<organism evidence="7 8">
    <name type="scientific">Strigamia maritima</name>
    <name type="common">European centipede</name>
    <name type="synonym">Geophilus maritimus</name>
    <dbReference type="NCBI Taxonomy" id="126957"/>
    <lineage>
        <taxon>Eukaryota</taxon>
        <taxon>Metazoa</taxon>
        <taxon>Ecdysozoa</taxon>
        <taxon>Arthropoda</taxon>
        <taxon>Myriapoda</taxon>
        <taxon>Chilopoda</taxon>
        <taxon>Pleurostigmophora</taxon>
        <taxon>Geophilomorpha</taxon>
        <taxon>Linotaeniidae</taxon>
        <taxon>Strigamia</taxon>
    </lineage>
</organism>
<dbReference type="EMBL" id="JH431870">
    <property type="status" value="NOT_ANNOTATED_CDS"/>
    <property type="molecule type" value="Genomic_DNA"/>
</dbReference>
<keyword evidence="3" id="KW-0805">Transcription regulation</keyword>
<dbReference type="eggNOG" id="KOG4011">
    <property type="taxonomic scope" value="Eukaryota"/>
</dbReference>
<dbReference type="AlphaFoldDB" id="T1J637"/>
<dbReference type="SMART" id="SM01370">
    <property type="entry name" value="TAFII55_N"/>
    <property type="match status" value="1"/>
</dbReference>
<proteinExistence type="inferred from homology"/>
<dbReference type="GO" id="GO:0051123">
    <property type="term" value="P:RNA polymerase II preinitiation complex assembly"/>
    <property type="evidence" value="ECO:0007669"/>
    <property type="project" value="TreeGrafter"/>
</dbReference>
<dbReference type="HOGENOM" id="CLU_037860_0_1_1"/>
<protein>
    <recommendedName>
        <fullName evidence="6">TAFII55 protein conserved region domain-containing protein</fullName>
    </recommendedName>
</protein>
<comment type="similarity">
    <text evidence="2">Belongs to the TAF7 family.</text>
</comment>
<evidence type="ECO:0000256" key="1">
    <source>
        <dbReference type="ARBA" id="ARBA00004123"/>
    </source>
</evidence>
<evidence type="ECO:0000256" key="2">
    <source>
        <dbReference type="ARBA" id="ARBA00009368"/>
    </source>
</evidence>
<dbReference type="EnsemblMetazoa" id="SMAR009101-RA">
    <property type="protein sequence ID" value="SMAR009101-PA"/>
    <property type="gene ID" value="SMAR009101"/>
</dbReference>
<evidence type="ECO:0000313" key="7">
    <source>
        <dbReference type="EnsemblMetazoa" id="SMAR009101-PA"/>
    </source>
</evidence>
<evidence type="ECO:0000256" key="5">
    <source>
        <dbReference type="ARBA" id="ARBA00023242"/>
    </source>
</evidence>
<dbReference type="CDD" id="cd08047">
    <property type="entry name" value="TAF7"/>
    <property type="match status" value="1"/>
</dbReference>
<reference evidence="8" key="1">
    <citation type="submission" date="2011-05" db="EMBL/GenBank/DDBJ databases">
        <authorList>
            <person name="Richards S.R."/>
            <person name="Qu J."/>
            <person name="Jiang H."/>
            <person name="Jhangiani S.N."/>
            <person name="Agravi P."/>
            <person name="Goodspeed R."/>
            <person name="Gross S."/>
            <person name="Mandapat C."/>
            <person name="Jackson L."/>
            <person name="Mathew T."/>
            <person name="Pu L."/>
            <person name="Thornton R."/>
            <person name="Saada N."/>
            <person name="Wilczek-Boney K.B."/>
            <person name="Lee S."/>
            <person name="Kovar C."/>
            <person name="Wu Y."/>
            <person name="Scherer S.E."/>
            <person name="Worley K.C."/>
            <person name="Muzny D.M."/>
            <person name="Gibbs R."/>
        </authorList>
    </citation>
    <scope>NUCLEOTIDE SEQUENCE</scope>
    <source>
        <strain evidence="8">Brora</strain>
    </source>
</reference>
<dbReference type="PANTHER" id="PTHR12228">
    <property type="entry name" value="TRANSCRIPTION INITIATION FACTOR TFIID 55 KD SUBUNIT-RELATED"/>
    <property type="match status" value="1"/>
</dbReference>
<accession>T1J637</accession>
<reference evidence="7" key="2">
    <citation type="submission" date="2015-02" db="UniProtKB">
        <authorList>
            <consortium name="EnsemblMetazoa"/>
        </authorList>
    </citation>
    <scope>IDENTIFICATION</scope>
</reference>
<dbReference type="GO" id="GO:0016251">
    <property type="term" value="F:RNA polymerase II general transcription initiation factor activity"/>
    <property type="evidence" value="ECO:0007669"/>
    <property type="project" value="TreeGrafter"/>
</dbReference>
<keyword evidence="4" id="KW-0804">Transcription</keyword>
<dbReference type="PANTHER" id="PTHR12228:SF0">
    <property type="entry name" value="TATA-BOX BINDING PROTEIN ASSOCIATED FACTOR 7"/>
    <property type="match status" value="1"/>
</dbReference>
<evidence type="ECO:0000259" key="6">
    <source>
        <dbReference type="SMART" id="SM01370"/>
    </source>
</evidence>